<sequence>MGLFDALFGRTRVPSGKTDQLFALSTAALDIETRLASHYLGQSAIILRAVDNSAYETIERDIHDVLNLGGRDLAITAKMLTDNLGFRWIIMSGPALEDAINGLHLSAELVKQAGYGDSLLAAMFAFDPDWYLIYNYRRGTFYPFVPRPGQRRDESREFRIREVLATLLPIEKDPERWYPLWDPPLGP</sequence>
<dbReference type="AlphaFoldDB" id="G8TW70"/>
<dbReference type="Pfam" id="PF22742">
    <property type="entry name" value="PspAB"/>
    <property type="match status" value="1"/>
</dbReference>
<evidence type="ECO:0000313" key="1">
    <source>
        <dbReference type="EMBL" id="AEW03713.1"/>
    </source>
</evidence>
<evidence type="ECO:0000313" key="2">
    <source>
        <dbReference type="Proteomes" id="UP000005439"/>
    </source>
</evidence>
<organism evidence="1 2">
    <name type="scientific">Sulfobacillus acidophilus (strain ATCC 700253 / DSM 10332 / NAL)</name>
    <dbReference type="NCBI Taxonomy" id="679936"/>
    <lineage>
        <taxon>Bacteria</taxon>
        <taxon>Bacillati</taxon>
        <taxon>Bacillota</taxon>
        <taxon>Clostridia</taxon>
        <taxon>Eubacteriales</taxon>
        <taxon>Clostridiales Family XVII. Incertae Sedis</taxon>
        <taxon>Sulfobacillus</taxon>
    </lineage>
</organism>
<reference evidence="2" key="1">
    <citation type="submission" date="2011-12" db="EMBL/GenBank/DDBJ databases">
        <title>The complete genome of chromosome of Sulfobacillus acidophilus DSM 10332.</title>
        <authorList>
            <person name="Lucas S."/>
            <person name="Han J."/>
            <person name="Lapidus A."/>
            <person name="Bruce D."/>
            <person name="Goodwin L."/>
            <person name="Pitluck S."/>
            <person name="Peters L."/>
            <person name="Kyrpides N."/>
            <person name="Mavromatis K."/>
            <person name="Ivanova N."/>
            <person name="Mikhailova N."/>
            <person name="Chertkov O."/>
            <person name="Saunders E."/>
            <person name="Detter J.C."/>
            <person name="Tapia R."/>
            <person name="Han C."/>
            <person name="Land M."/>
            <person name="Hauser L."/>
            <person name="Markowitz V."/>
            <person name="Cheng J.-F."/>
            <person name="Hugenholtz P."/>
            <person name="Woyke T."/>
            <person name="Wu D."/>
            <person name="Pukall R."/>
            <person name="Gehrich-Schroeter G."/>
            <person name="Schneider S."/>
            <person name="Klenk H.-P."/>
            <person name="Eisen J.A."/>
        </authorList>
    </citation>
    <scope>NUCLEOTIDE SEQUENCE [LARGE SCALE GENOMIC DNA]</scope>
    <source>
        <strain evidence="2">ATCC 700253 / DSM 10332 / NAL</strain>
    </source>
</reference>
<keyword evidence="2" id="KW-1185">Reference proteome</keyword>
<dbReference type="PATRIC" id="fig|679936.5.peg.146"/>
<dbReference type="STRING" id="679936.Sulac_0140"/>
<accession>G8TW70</accession>
<protein>
    <submittedName>
        <fullName evidence="1">Uncharacterized protein</fullName>
    </submittedName>
</protein>
<dbReference type="Proteomes" id="UP000005439">
    <property type="component" value="Chromosome"/>
</dbReference>
<dbReference type="KEGG" id="sap:Sulac_0140"/>
<reference evidence="1 2" key="2">
    <citation type="journal article" date="2012" name="Stand. Genomic Sci.">
        <title>Complete genome sequence of the moderately thermophilic mineral-sulfide-oxidizing firmicute Sulfobacillus acidophilus type strain (NAL(T)).</title>
        <authorList>
            <person name="Anderson I."/>
            <person name="Chertkov O."/>
            <person name="Chen A."/>
            <person name="Saunders E."/>
            <person name="Lapidus A."/>
            <person name="Nolan M."/>
            <person name="Lucas S."/>
            <person name="Hammon N."/>
            <person name="Deshpande S."/>
            <person name="Cheng J.F."/>
            <person name="Han C."/>
            <person name="Tapia R."/>
            <person name="Goodwin L.A."/>
            <person name="Pitluck S."/>
            <person name="Liolios K."/>
            <person name="Pagani I."/>
            <person name="Ivanova N."/>
            <person name="Mikhailova N."/>
            <person name="Pati A."/>
            <person name="Palaniappan K."/>
            <person name="Land M."/>
            <person name="Pan C."/>
            <person name="Rohde M."/>
            <person name="Pukall R."/>
            <person name="Goker M."/>
            <person name="Detter J.C."/>
            <person name="Woyke T."/>
            <person name="Bristow J."/>
            <person name="Eisen J.A."/>
            <person name="Markowitz V."/>
            <person name="Hugenholtz P."/>
            <person name="Kyrpides N.C."/>
            <person name="Klenk H.P."/>
            <person name="Mavromatis K."/>
        </authorList>
    </citation>
    <scope>NUCLEOTIDE SEQUENCE [LARGE SCALE GENOMIC DNA]</scope>
    <source>
        <strain evidence="2">ATCC 700253 / DSM 10332 / NAL</strain>
    </source>
</reference>
<dbReference type="HOGENOM" id="CLU_099871_0_0_9"/>
<gene>
    <name evidence="1" type="ordered locus">Sulac_0140</name>
</gene>
<dbReference type="InterPro" id="IPR054383">
    <property type="entry name" value="PspAB-like"/>
</dbReference>
<name>G8TW70_SULAD</name>
<dbReference type="EMBL" id="CP003179">
    <property type="protein sequence ID" value="AEW03713.1"/>
    <property type="molecule type" value="Genomic_DNA"/>
</dbReference>
<proteinExistence type="predicted"/>